<dbReference type="Pfam" id="PF01547">
    <property type="entry name" value="SBP_bac_1"/>
    <property type="match status" value="1"/>
</dbReference>
<sequence length="437" mass="46898">MATRQLRALAGIALGSVALLTASCAPGELEGESSGEQEVQELAPEDFAGLTLQYLYFTDGPDEQATRDLIAEFEEQYDVTVELEVLPYADLVTSTLNRLSSGNPPDVVRLTSLTDFRDDLLVLDPYLGDDYRDEFLPGPVSGAINAEDQLVAVPSDLTMNGPFVNVDLFEEAGVDVPDEWTWGEMIDAAQEVQDATGVPYAFAMDKSGHRLSTVLSEYGTQLVDSGGNALDIDKAEAALRPLVDLMADDDMPRDFWLGSGTRYEGANEIFLAGETPIYLSGNWQVGQFAGEATFDWAAAPNPCAEECGGFPGGKYMASFADAENPALAAEFIRFMNDAEHQEEFVSVSGQLPTRTDLSANGVTYTDEAAQAAMDTFLADLAVTPESGFEANGNPAFSPSADALVEEVSAVVDGQKELRPALEDLSEQIDVLVEETSS</sequence>
<reference evidence="1 2" key="1">
    <citation type="submission" date="2020-10" db="EMBL/GenBank/DDBJ databases">
        <title>Myceligenerans pegani sp. nov., an endophytic actinomycete isolated from Peganum harmala L. in Xinjiang, China.</title>
        <authorList>
            <person name="Xin L."/>
        </authorList>
    </citation>
    <scope>NUCLEOTIDE SEQUENCE [LARGE SCALE GENOMIC DNA]</scope>
    <source>
        <strain evidence="1 2">TRM65318</strain>
    </source>
</reference>
<comment type="caution">
    <text evidence="1">The sequence shown here is derived from an EMBL/GenBank/DDBJ whole genome shotgun (WGS) entry which is preliminary data.</text>
</comment>
<dbReference type="PANTHER" id="PTHR43649:SF12">
    <property type="entry name" value="DIACETYLCHITOBIOSE BINDING PROTEIN DASA"/>
    <property type="match status" value="1"/>
</dbReference>
<organism evidence="1 2">
    <name type="scientific">Myceligenerans pegani</name>
    <dbReference type="NCBI Taxonomy" id="2776917"/>
    <lineage>
        <taxon>Bacteria</taxon>
        <taxon>Bacillati</taxon>
        <taxon>Actinomycetota</taxon>
        <taxon>Actinomycetes</taxon>
        <taxon>Micrococcales</taxon>
        <taxon>Promicromonosporaceae</taxon>
        <taxon>Myceligenerans</taxon>
    </lineage>
</organism>
<proteinExistence type="predicted"/>
<keyword evidence="2" id="KW-1185">Reference proteome</keyword>
<dbReference type="Gene3D" id="3.40.190.10">
    <property type="entry name" value="Periplasmic binding protein-like II"/>
    <property type="match status" value="1"/>
</dbReference>
<dbReference type="RefSeq" id="WP_192864729.1">
    <property type="nucleotide sequence ID" value="NZ_JADAQT010000108.1"/>
</dbReference>
<dbReference type="PANTHER" id="PTHR43649">
    <property type="entry name" value="ARABINOSE-BINDING PROTEIN-RELATED"/>
    <property type="match status" value="1"/>
</dbReference>
<dbReference type="InterPro" id="IPR006059">
    <property type="entry name" value="SBP"/>
</dbReference>
<dbReference type="SUPFAM" id="SSF53850">
    <property type="entry name" value="Periplasmic binding protein-like II"/>
    <property type="match status" value="1"/>
</dbReference>
<evidence type="ECO:0000313" key="1">
    <source>
        <dbReference type="EMBL" id="MBE1878181.1"/>
    </source>
</evidence>
<name>A0ABR9N4T0_9MICO</name>
<dbReference type="EMBL" id="JADAQT010000108">
    <property type="protein sequence ID" value="MBE1878181.1"/>
    <property type="molecule type" value="Genomic_DNA"/>
</dbReference>
<dbReference type="CDD" id="cd13585">
    <property type="entry name" value="PBP2_TMBP_like"/>
    <property type="match status" value="1"/>
</dbReference>
<accession>A0ABR9N4T0</accession>
<gene>
    <name evidence="1" type="ORF">IHE71_21035</name>
</gene>
<dbReference type="InterPro" id="IPR050490">
    <property type="entry name" value="Bact_solute-bd_prot1"/>
</dbReference>
<protein>
    <submittedName>
        <fullName evidence="1">Sugar ABC transporter substrate-binding protein</fullName>
    </submittedName>
</protein>
<dbReference type="PROSITE" id="PS51257">
    <property type="entry name" value="PROKAR_LIPOPROTEIN"/>
    <property type="match status" value="1"/>
</dbReference>
<dbReference type="Proteomes" id="UP000625527">
    <property type="component" value="Unassembled WGS sequence"/>
</dbReference>
<evidence type="ECO:0000313" key="2">
    <source>
        <dbReference type="Proteomes" id="UP000625527"/>
    </source>
</evidence>